<dbReference type="eggNOG" id="ENOG5032Y6H">
    <property type="taxonomic scope" value="Bacteria"/>
</dbReference>
<dbReference type="KEGG" id="tli:Tlie_1292"/>
<dbReference type="Proteomes" id="UP000005868">
    <property type="component" value="Chromosome"/>
</dbReference>
<reference evidence="2" key="1">
    <citation type="submission" date="2011-10" db="EMBL/GenBank/DDBJ databases">
        <title>The complete genome of chromosome of Thermovirga lienii DSM 17291.</title>
        <authorList>
            <consortium name="US DOE Joint Genome Institute (JGI-PGF)"/>
            <person name="Lucas S."/>
            <person name="Copeland A."/>
            <person name="Lapidus A."/>
            <person name="Glavina del Rio T."/>
            <person name="Dalin E."/>
            <person name="Tice H."/>
            <person name="Bruce D."/>
            <person name="Goodwin L."/>
            <person name="Pitluck S."/>
            <person name="Peters L."/>
            <person name="Mikhailova N."/>
            <person name="Saunders E."/>
            <person name="Kyrpides N."/>
            <person name="Mavromatis K."/>
            <person name="Ivanova N."/>
            <person name="Last F.I."/>
            <person name="Brettin T."/>
            <person name="Detter J.C."/>
            <person name="Han C."/>
            <person name="Larimer F."/>
            <person name="Land M."/>
            <person name="Hauser L."/>
            <person name="Markowitz V."/>
            <person name="Cheng J.-F."/>
            <person name="Hugenholtz P."/>
            <person name="Woyke T."/>
            <person name="Wu D."/>
            <person name="Spring S."/>
            <person name="Schroeder M."/>
            <person name="Brambilla E.-M."/>
            <person name="Klenk H.-P."/>
            <person name="Eisen J.A."/>
        </authorList>
    </citation>
    <scope>NUCLEOTIDE SEQUENCE [LARGE SCALE GENOMIC DNA]</scope>
    <source>
        <strain evidence="2">ATCC BAA-1197 / DSM 17291 / Cas60314</strain>
    </source>
</reference>
<gene>
    <name evidence="1" type="ordered locus">Tlie_1292</name>
</gene>
<evidence type="ECO:0000313" key="2">
    <source>
        <dbReference type="Proteomes" id="UP000005868"/>
    </source>
</evidence>
<name>G7V635_THELD</name>
<sequence>MFDEYKEYKVVSNNPLLEGKVSSCLELVSGGALSVFEKARDYIHLGWTLLNHPLYGNFTPKQQPYRTILLGRKAVEDHKFHQVDLESLQLIEGSIQRFSSGFPEGANPLSFKHFSQEILDDFATLDLYLVSVNLERYGIKLNTA</sequence>
<dbReference type="HOGENOM" id="CLU_132073_0_0_0"/>
<accession>G7V635</accession>
<dbReference type="InterPro" id="IPR047735">
    <property type="entry name" value="GrdX-like"/>
</dbReference>
<evidence type="ECO:0000313" key="1">
    <source>
        <dbReference type="EMBL" id="AER67022.1"/>
    </source>
</evidence>
<organism evidence="1 2">
    <name type="scientific">Thermovirga lienii (strain ATCC BAA-1197 / DSM 17291 / Cas60314)</name>
    <dbReference type="NCBI Taxonomy" id="580340"/>
    <lineage>
        <taxon>Bacteria</taxon>
        <taxon>Thermotogati</taxon>
        <taxon>Synergistota</taxon>
        <taxon>Synergistia</taxon>
        <taxon>Synergistales</taxon>
        <taxon>Thermovirgaceae</taxon>
        <taxon>Thermovirga</taxon>
    </lineage>
</organism>
<keyword evidence="2" id="KW-1185">Reference proteome</keyword>
<proteinExistence type="predicted"/>
<protein>
    <submittedName>
        <fullName evidence="1">GrdX protein</fullName>
    </submittedName>
</protein>
<dbReference type="AlphaFoldDB" id="G7V635"/>
<dbReference type="EMBL" id="CP003096">
    <property type="protein sequence ID" value="AER67022.1"/>
    <property type="molecule type" value="Genomic_DNA"/>
</dbReference>
<dbReference type="STRING" id="580340.Tlie_1292"/>
<dbReference type="NCBIfam" id="NF038093">
    <property type="entry name" value="GrdX"/>
    <property type="match status" value="1"/>
</dbReference>
<reference evidence="1 2" key="2">
    <citation type="journal article" date="2012" name="Stand. Genomic Sci.">
        <title>Genome sequence of the moderately thermophilic, amino-acid-degrading and sulfur-reducing bacterium Thermovirga lienii type strain (Cas60314(T)).</title>
        <authorList>
            <person name="Goker M."/>
            <person name="Saunders E."/>
            <person name="Lapidus A."/>
            <person name="Nolan M."/>
            <person name="Lucas S."/>
            <person name="Hammon N."/>
            <person name="Deshpande S."/>
            <person name="Cheng J.F."/>
            <person name="Han C."/>
            <person name="Tapia R."/>
            <person name="Goodwin L.A."/>
            <person name="Pitluck S."/>
            <person name="Liolios K."/>
            <person name="Mavromatis K."/>
            <person name="Pagani I."/>
            <person name="Ivanova N."/>
            <person name="Mikhailova N."/>
            <person name="Pati A."/>
            <person name="Chen A."/>
            <person name="Palaniappan K."/>
            <person name="Land M."/>
            <person name="Chang Y.J."/>
            <person name="Jeffries C.D."/>
            <person name="Brambilla E.M."/>
            <person name="Rohde M."/>
            <person name="Spring S."/>
            <person name="Detter J.C."/>
            <person name="Woyke T."/>
            <person name="Bristow J."/>
            <person name="Eisen J.A."/>
            <person name="Markowitz V."/>
            <person name="Hugenholtz P."/>
            <person name="Kyrpides N.C."/>
            <person name="Klenk H.P."/>
        </authorList>
    </citation>
    <scope>NUCLEOTIDE SEQUENCE [LARGE SCALE GENOMIC DNA]</scope>
    <source>
        <strain evidence="2">ATCC BAA-1197 / DSM 17291 / Cas60314</strain>
    </source>
</reference>